<sequence>MKTALKNGTAAREKAEVDGRVYDMVVKRDTAKGPGVPRLIIPSYQPAETASAILKTCIKSIQRFTSEDSYELWVVDNNSPLKNCEWLLGLEGVNVALSRTEPVPPQKRGIFSRLFYKQSSVNSGSYANAIGLELGLRLIDPSAKFVMTLHMDTMACRANWLEHLQSKLGDNIKASGVCMETHRTKEGVLHVLGLLMDYQLYKKLGMSLLPELPQYDVGDRVTVDFEAAGYGVATCPNTYEQPELAEKLSPGSGLKDLRVVRAFDDDWNVIFLHLGRGIPKSQNEYKGKAASAEEWFDFAKGQIN</sequence>
<gene>
    <name evidence="1" type="ORF">MNBD_NITROSPINAE02-1776</name>
</gene>
<evidence type="ECO:0000313" key="1">
    <source>
        <dbReference type="EMBL" id="VAX23733.1"/>
    </source>
</evidence>
<dbReference type="EMBL" id="UOGE01000089">
    <property type="protein sequence ID" value="VAX23733.1"/>
    <property type="molecule type" value="Genomic_DNA"/>
</dbReference>
<evidence type="ECO:0008006" key="2">
    <source>
        <dbReference type="Google" id="ProtNLM"/>
    </source>
</evidence>
<proteinExistence type="predicted"/>
<protein>
    <recommendedName>
        <fullName evidence="2">Glycosyltransferase 2-like domain-containing protein</fullName>
    </recommendedName>
</protein>
<dbReference type="AlphaFoldDB" id="A0A3B1CG75"/>
<dbReference type="Gene3D" id="3.90.550.10">
    <property type="entry name" value="Spore Coat Polysaccharide Biosynthesis Protein SpsA, Chain A"/>
    <property type="match status" value="1"/>
</dbReference>
<dbReference type="SUPFAM" id="SSF53448">
    <property type="entry name" value="Nucleotide-diphospho-sugar transferases"/>
    <property type="match status" value="1"/>
</dbReference>
<accession>A0A3B1CG75</accession>
<name>A0A3B1CG75_9ZZZZ</name>
<dbReference type="InterPro" id="IPR029044">
    <property type="entry name" value="Nucleotide-diphossugar_trans"/>
</dbReference>
<reference evidence="1" key="1">
    <citation type="submission" date="2018-06" db="EMBL/GenBank/DDBJ databases">
        <authorList>
            <person name="Zhirakovskaya E."/>
        </authorList>
    </citation>
    <scope>NUCLEOTIDE SEQUENCE</scope>
</reference>
<organism evidence="1">
    <name type="scientific">hydrothermal vent metagenome</name>
    <dbReference type="NCBI Taxonomy" id="652676"/>
    <lineage>
        <taxon>unclassified sequences</taxon>
        <taxon>metagenomes</taxon>
        <taxon>ecological metagenomes</taxon>
    </lineage>
</organism>